<proteinExistence type="predicted"/>
<feature type="region of interest" description="Disordered" evidence="1">
    <location>
        <begin position="58"/>
        <end position="83"/>
    </location>
</feature>
<dbReference type="RefSeq" id="WP_309693225.1">
    <property type="nucleotide sequence ID" value="NZ_JAVIZQ010000001.1"/>
</dbReference>
<gene>
    <name evidence="2" type="ORF">QE375_003311</name>
</gene>
<evidence type="ECO:0000256" key="1">
    <source>
        <dbReference type="SAM" id="MobiDB-lite"/>
    </source>
</evidence>
<sequence>MYEHPYFAEKISEYENERLEQAAERRRFLAEHADQIVPRTPGPVGRFGQRMLRTVTRRQSNAPDAAAHAAADVAPDASAAATRTTTVVPRALRVAAPAEMAPGAPAASLAAVCCEPAAVR</sequence>
<feature type="compositionally biased region" description="Low complexity" evidence="1">
    <location>
        <begin position="62"/>
        <end position="83"/>
    </location>
</feature>
<accession>A0ABU1HVC4</accession>
<dbReference type="EMBL" id="JAVIZQ010000001">
    <property type="protein sequence ID" value="MDR6143757.1"/>
    <property type="molecule type" value="Genomic_DNA"/>
</dbReference>
<comment type="caution">
    <text evidence="2">The sequence shown here is derived from an EMBL/GenBank/DDBJ whole genome shotgun (WGS) entry which is preliminary data.</text>
</comment>
<evidence type="ECO:0000313" key="2">
    <source>
        <dbReference type="EMBL" id="MDR6143757.1"/>
    </source>
</evidence>
<name>A0ABU1HVC4_9MICO</name>
<dbReference type="Proteomes" id="UP001249291">
    <property type="component" value="Unassembled WGS sequence"/>
</dbReference>
<protein>
    <submittedName>
        <fullName evidence="2">Uncharacterized protein</fullName>
    </submittedName>
</protein>
<evidence type="ECO:0000313" key="3">
    <source>
        <dbReference type="Proteomes" id="UP001249291"/>
    </source>
</evidence>
<organism evidence="2 3">
    <name type="scientific">Microbacterium foliorum</name>
    <dbReference type="NCBI Taxonomy" id="104336"/>
    <lineage>
        <taxon>Bacteria</taxon>
        <taxon>Bacillati</taxon>
        <taxon>Actinomycetota</taxon>
        <taxon>Actinomycetes</taxon>
        <taxon>Micrococcales</taxon>
        <taxon>Microbacteriaceae</taxon>
        <taxon>Microbacterium</taxon>
    </lineage>
</organism>
<reference evidence="2 3" key="1">
    <citation type="submission" date="2023-08" db="EMBL/GenBank/DDBJ databases">
        <title>Functional and genomic diversity of the sorghum phyllosphere microbiome.</title>
        <authorList>
            <person name="Shade A."/>
        </authorList>
    </citation>
    <scope>NUCLEOTIDE SEQUENCE [LARGE SCALE GENOMIC DNA]</scope>
    <source>
        <strain evidence="2 3">SORGH_AS_0445</strain>
    </source>
</reference>
<keyword evidence="3" id="KW-1185">Reference proteome</keyword>